<evidence type="ECO:0000313" key="1">
    <source>
        <dbReference type="EMBL" id="CAG8572856.1"/>
    </source>
</evidence>
<accession>A0A9N9FYX0</accession>
<dbReference type="Proteomes" id="UP000789831">
    <property type="component" value="Unassembled WGS sequence"/>
</dbReference>
<dbReference type="AlphaFoldDB" id="A0A9N9FYX0"/>
<comment type="caution">
    <text evidence="1">The sequence shown here is derived from an EMBL/GenBank/DDBJ whole genome shotgun (WGS) entry which is preliminary data.</text>
</comment>
<organism evidence="1 2">
    <name type="scientific">Ambispora gerdemannii</name>
    <dbReference type="NCBI Taxonomy" id="144530"/>
    <lineage>
        <taxon>Eukaryota</taxon>
        <taxon>Fungi</taxon>
        <taxon>Fungi incertae sedis</taxon>
        <taxon>Mucoromycota</taxon>
        <taxon>Glomeromycotina</taxon>
        <taxon>Glomeromycetes</taxon>
        <taxon>Archaeosporales</taxon>
        <taxon>Ambisporaceae</taxon>
        <taxon>Ambispora</taxon>
    </lineage>
</organism>
<reference evidence="1" key="1">
    <citation type="submission" date="2021-06" db="EMBL/GenBank/DDBJ databases">
        <authorList>
            <person name="Kallberg Y."/>
            <person name="Tangrot J."/>
            <person name="Rosling A."/>
        </authorList>
    </citation>
    <scope>NUCLEOTIDE SEQUENCE</scope>
    <source>
        <strain evidence="1">MT106</strain>
    </source>
</reference>
<sequence>MSHGQFIRSICLMPSRVPLENDILLNKINDDKNLLADSYEIGYWLASEYTNMRIVVVENDKI</sequence>
<gene>
    <name evidence="1" type="ORF">AGERDE_LOCUS7727</name>
</gene>
<protein>
    <submittedName>
        <fullName evidence="1">159_t:CDS:1</fullName>
    </submittedName>
</protein>
<keyword evidence="2" id="KW-1185">Reference proteome</keyword>
<evidence type="ECO:0000313" key="2">
    <source>
        <dbReference type="Proteomes" id="UP000789831"/>
    </source>
</evidence>
<name>A0A9N9FYX0_9GLOM</name>
<proteinExistence type="predicted"/>
<dbReference type="EMBL" id="CAJVPL010001474">
    <property type="protein sequence ID" value="CAG8572856.1"/>
    <property type="molecule type" value="Genomic_DNA"/>
</dbReference>